<feature type="region of interest" description="Disordered" evidence="10">
    <location>
        <begin position="504"/>
        <end position="548"/>
    </location>
</feature>
<dbReference type="InterPro" id="IPR016024">
    <property type="entry name" value="ARM-type_fold"/>
</dbReference>
<feature type="region of interest" description="Disordered" evidence="10">
    <location>
        <begin position="1333"/>
        <end position="1435"/>
    </location>
</feature>
<dbReference type="InterPro" id="IPR034085">
    <property type="entry name" value="TOG"/>
</dbReference>
<feature type="domain" description="TOG" evidence="11">
    <location>
        <begin position="546"/>
        <end position="776"/>
    </location>
</feature>
<evidence type="ECO:0000256" key="5">
    <source>
        <dbReference type="ARBA" id="ARBA00022776"/>
    </source>
</evidence>
<keyword evidence="13" id="KW-1185">Reference proteome</keyword>
<feature type="compositionally biased region" description="Acidic residues" evidence="10">
    <location>
        <begin position="1347"/>
        <end position="1364"/>
    </location>
</feature>
<gene>
    <name evidence="12" type="ORF">O3M35_006719</name>
</gene>
<feature type="compositionally biased region" description="Polar residues" evidence="10">
    <location>
        <begin position="1365"/>
        <end position="1409"/>
    </location>
</feature>
<feature type="region of interest" description="Disordered" evidence="10">
    <location>
        <begin position="1008"/>
        <end position="1059"/>
    </location>
</feature>
<dbReference type="InterPro" id="IPR048491">
    <property type="entry name" value="XMAP215_CLASP_TOG"/>
</dbReference>
<protein>
    <recommendedName>
        <fullName evidence="11">TOG domain-containing protein</fullName>
    </recommendedName>
</protein>
<sequence>MEEEDFSKLSIEDRCVHKVWKARVSGYEAAANHFRQIDDEKSPEWNKYVGLIKKFVVDSNAPAQEKGLEATLAFVENCAAAGKTVGDVMGGLVQKAIGAPKAKTKELATQIALMYIEIEKQDVVLEELIKGTENKNPKISAGCIHIITLALQEFGAKVVNVSKILKRILVLLEDRDKGVRDESKALLVEMFRWVPTLKAQLTNLKPAQLSEIEAEYEKQKDKIAKPSRLLRSQQVKKVHNADAGPQDVNDETDMGAGVAEVDPYEFLDPVDILSQLPKNFYTQLEAKKWSERKEALDVLEKLLAAAPKLENGDYSELVKTLKKVIQKDSNVVVVGVAIKCVTGLASGLKKKFHQYSSMMMPCLFEKFKEKKQNVVVALREAVDAVYLTTTLEQILEDVITFLDNKNPSVKAEVVLFLARSFSKSTPAVLNKKLLKPLTKALLKTLSDQDQVVRDNAAQALGTAMKVTGEKTISPFLTEVDNQKLAKIKECCEKAEVIVRPQKPVETKVTESQTANKSAAQDKAVTSKAVPKPIKSGPPPIKKTDPSALQRDDALKQVTIIPQNIRTGLISQGTEKTSAYNSLKDFIGGQEKTNTFGQIILTFLYTPEAKQVDDTDAMVARVEVVKVIIESMAVPEDLLTEIVEDMGSCLSHKETKDLASTTLNLLADIFSLDSVSKTLLAQDFQDRPTLWADTLNWISNAIIKNRATVDSDFLMDCGKRALSQTDALVRNAGLALIGTAHLQVGDEKVKKTNSSSNIAKVHAVPEPAKNVAEKVSSEPLSSEVDLGAQITEQLITELGDKNWKVRAEAVAKIHTIVRGAVSITPNLGELPPVLAARISDSNSKIAVASISLVESLALAMGPQCKQHTRIFLPPLLKLIGDPKVWIRSAVQTCLNTWYESGGYKEFFEGETMAEALRTGSPSLRSELWNFLAVRLPNIPPRSLPKDELTACLPTLYSNIEDRNADVRKNACEAVLGFMIHLGFNTMNSACDNIKGAGGTQVKLLLEKTRGSVPERLPPAKSKSGNQIKMAPGSSATITKSAKPRASTKPSGSYGKKEEEADSGALLQANNLKNQRVIDDQKLKTLKWNFTTPRQEFVDLLKDLMIAANVNKQLIVNMFHSDFRYHLRAIDALIEDLSSNDLTPLTSNLDLILRWMTLRFFDTNPSVLLKGLDYLNRAFGLLITCGYQMLDYEAHSFIPYLILKVGDPKDAVRTSIRALFKQISSMFPVAKLFVFIMEGTKSKNARQRSECLDQLSWLIENYGLIVCQPTPPAALKEIAKHIADRDTTVRNAALNCIVVAYFHEGERVLKMVGQLADKDMYLLEERIKRACKNRPVASVKPMQATSPQEIDDAGVENQDYGEENGSIEENTVVNATRNMSSDDSVPSNNSYGGQSDTFSLTQQGNESYTSTPHHHTRVQTSQNSNISPGPFNLEQQLIGGNDRESNIYQPPIVEIDVEFLKEAVVMPTFQPLQMSNMTPTLSNYSQKNAVKWEITQVASSDIEKALVSVNHIGTLINSDKRSHLVGFIDLLANQLIRQLIILNQSSFPDVVTCYKANFELLVKITTYPDLCSEITENTLHKLLDRLILLLVETRLRRNERPEMFFQRTVNNTIIRFMDNSDKTNILCALINLLYETVSNPSSHELYKDLVAKCLWKMNRAQPEWDSQLDYTRLLVRINIFFRDYPSSWWKTQKNDVPLRTIKTILHTMVKVRGSQVQEIATNIPELVQDCELYMYIKKLVRHLSTTNLSDNQSHTAESSNVPSGDANQVLKSTKETHDLSEIFRMIGDTEESAEGMKKLYAFQKSHPEADITPYLSKSTPVFQQYVERGLAALEQQENPPQQTIKKKNQINTFTVTHKSPSSHIKERDNTNVFLSNENDTQDGSGNYFRKESERLWSKLQYLKEQVGLPADGRTLGDTRDDNKESKPEATRRMEPAVTTDPTLQSLKESLQIIKANME</sequence>
<evidence type="ECO:0000256" key="2">
    <source>
        <dbReference type="ARBA" id="ARBA00022490"/>
    </source>
</evidence>
<dbReference type="SMART" id="SM01349">
    <property type="entry name" value="TOG"/>
    <property type="match status" value="5"/>
</dbReference>
<dbReference type="InterPro" id="IPR024395">
    <property type="entry name" value="CLASP_N_dom"/>
</dbReference>
<dbReference type="GO" id="GO:0051010">
    <property type="term" value="F:microtubule plus-end binding"/>
    <property type="evidence" value="ECO:0007669"/>
    <property type="project" value="InterPro"/>
</dbReference>
<feature type="domain" description="TOG" evidence="11">
    <location>
        <begin position="778"/>
        <end position="1013"/>
    </location>
</feature>
<keyword evidence="3" id="KW-0132">Cell division</keyword>
<evidence type="ECO:0000256" key="3">
    <source>
        <dbReference type="ARBA" id="ARBA00022618"/>
    </source>
</evidence>
<comment type="subcellular location">
    <subcellularLocation>
        <location evidence="1">Cytoplasm</location>
        <location evidence="1">Cytoskeleton</location>
        <location evidence="1">Microtubule organizing center</location>
        <location evidence="1">Centrosome</location>
    </subcellularLocation>
</comment>
<feature type="domain" description="TOG" evidence="11">
    <location>
        <begin position="265"/>
        <end position="500"/>
    </location>
</feature>
<feature type="compositionally biased region" description="Basic and acidic residues" evidence="10">
    <location>
        <begin position="1912"/>
        <end position="1932"/>
    </location>
</feature>
<feature type="repeat" description="HEAT" evidence="9">
    <location>
        <begin position="437"/>
        <end position="475"/>
    </location>
</feature>
<proteinExistence type="inferred from homology"/>
<evidence type="ECO:0000313" key="13">
    <source>
        <dbReference type="Proteomes" id="UP001461498"/>
    </source>
</evidence>
<keyword evidence="2" id="KW-0963">Cytoplasm</keyword>
<name>A0AAW1DFV2_9HEMI</name>
<dbReference type="GO" id="GO:0051301">
    <property type="term" value="P:cell division"/>
    <property type="evidence" value="ECO:0007669"/>
    <property type="project" value="UniProtKB-KW"/>
</dbReference>
<dbReference type="FunFam" id="1.25.10.10:FF:000019">
    <property type="entry name" value="Cytoskeleton-associated protein 5"/>
    <property type="match status" value="1"/>
</dbReference>
<dbReference type="GO" id="GO:0005813">
    <property type="term" value="C:centrosome"/>
    <property type="evidence" value="ECO:0007669"/>
    <property type="project" value="UniProtKB-SubCell"/>
</dbReference>
<dbReference type="EMBL" id="JAPXFL010000003">
    <property type="protein sequence ID" value="KAK9509392.1"/>
    <property type="molecule type" value="Genomic_DNA"/>
</dbReference>
<feature type="compositionally biased region" description="Polar residues" evidence="10">
    <location>
        <begin position="509"/>
        <end position="518"/>
    </location>
</feature>
<reference evidence="12 13" key="1">
    <citation type="submission" date="2022-12" db="EMBL/GenBank/DDBJ databases">
        <title>Chromosome-level genome assembly of true bugs.</title>
        <authorList>
            <person name="Ma L."/>
            <person name="Li H."/>
        </authorList>
    </citation>
    <scope>NUCLEOTIDE SEQUENCE [LARGE SCALE GENOMIC DNA]</scope>
    <source>
        <strain evidence="12">Lab_2022b</strain>
    </source>
</reference>
<dbReference type="PANTHER" id="PTHR12609">
    <property type="entry name" value="MICROTUBULE ASSOCIATED PROTEIN XMAP215"/>
    <property type="match status" value="1"/>
</dbReference>
<dbReference type="InterPro" id="IPR021133">
    <property type="entry name" value="HEAT_type_2"/>
</dbReference>
<feature type="region of interest" description="Disordered" evidence="10">
    <location>
        <begin position="1905"/>
        <end position="1936"/>
    </location>
</feature>
<dbReference type="SUPFAM" id="SSF48371">
    <property type="entry name" value="ARM repeat"/>
    <property type="match status" value="2"/>
</dbReference>
<evidence type="ECO:0000256" key="10">
    <source>
        <dbReference type="SAM" id="MobiDB-lite"/>
    </source>
</evidence>
<accession>A0AAW1DFV2</accession>
<evidence type="ECO:0000256" key="8">
    <source>
        <dbReference type="ARBA" id="ARBA00025722"/>
    </source>
</evidence>
<evidence type="ECO:0000259" key="11">
    <source>
        <dbReference type="SMART" id="SM01349"/>
    </source>
</evidence>
<evidence type="ECO:0000313" key="12">
    <source>
        <dbReference type="EMBL" id="KAK9509392.1"/>
    </source>
</evidence>
<dbReference type="InterPro" id="IPR045110">
    <property type="entry name" value="XMAP215"/>
</dbReference>
<dbReference type="FunFam" id="1.25.10.10:FF:000050">
    <property type="entry name" value="Cytoskeleton-associated protein 5 isoform X1"/>
    <property type="match status" value="1"/>
</dbReference>
<evidence type="ECO:0000256" key="7">
    <source>
        <dbReference type="ARBA" id="ARBA00023306"/>
    </source>
</evidence>
<dbReference type="Gene3D" id="1.25.10.10">
    <property type="entry name" value="Leucine-rich Repeat Variant"/>
    <property type="match status" value="5"/>
</dbReference>
<dbReference type="GO" id="GO:0051231">
    <property type="term" value="P:spindle elongation"/>
    <property type="evidence" value="ECO:0007669"/>
    <property type="project" value="UniProtKB-ARBA"/>
</dbReference>
<dbReference type="Proteomes" id="UP001461498">
    <property type="component" value="Unassembled WGS sequence"/>
</dbReference>
<keyword evidence="7" id="KW-0131">Cell cycle</keyword>
<dbReference type="GO" id="GO:0005874">
    <property type="term" value="C:microtubule"/>
    <property type="evidence" value="ECO:0007669"/>
    <property type="project" value="UniProtKB-ARBA"/>
</dbReference>
<evidence type="ECO:0000256" key="6">
    <source>
        <dbReference type="ARBA" id="ARBA00023212"/>
    </source>
</evidence>
<dbReference type="GO" id="GO:0046785">
    <property type="term" value="P:microtubule polymerization"/>
    <property type="evidence" value="ECO:0007669"/>
    <property type="project" value="InterPro"/>
</dbReference>
<comment type="caution">
    <text evidence="12">The sequence shown here is derived from an EMBL/GenBank/DDBJ whole genome shotgun (WGS) entry which is preliminary data.</text>
</comment>
<evidence type="ECO:0000256" key="4">
    <source>
        <dbReference type="ARBA" id="ARBA00022737"/>
    </source>
</evidence>
<evidence type="ECO:0000256" key="9">
    <source>
        <dbReference type="PROSITE-ProRule" id="PRU00103"/>
    </source>
</evidence>
<keyword evidence="5" id="KW-0498">Mitosis</keyword>
<dbReference type="InterPro" id="IPR011989">
    <property type="entry name" value="ARM-like"/>
</dbReference>
<dbReference type="Pfam" id="PF21041">
    <property type="entry name" value="XMAP215_CLASP_TOG"/>
    <property type="match status" value="3"/>
</dbReference>
<comment type="similarity">
    <text evidence="8">Belongs to the TOG/XMAP215 family.</text>
</comment>
<dbReference type="PROSITE" id="PS50077">
    <property type="entry name" value="HEAT_REPEAT"/>
    <property type="match status" value="1"/>
</dbReference>
<organism evidence="12 13">
    <name type="scientific">Rhynocoris fuscipes</name>
    <dbReference type="NCBI Taxonomy" id="488301"/>
    <lineage>
        <taxon>Eukaryota</taxon>
        <taxon>Metazoa</taxon>
        <taxon>Ecdysozoa</taxon>
        <taxon>Arthropoda</taxon>
        <taxon>Hexapoda</taxon>
        <taxon>Insecta</taxon>
        <taxon>Pterygota</taxon>
        <taxon>Neoptera</taxon>
        <taxon>Paraneoptera</taxon>
        <taxon>Hemiptera</taxon>
        <taxon>Heteroptera</taxon>
        <taxon>Panheteroptera</taxon>
        <taxon>Cimicomorpha</taxon>
        <taxon>Reduviidae</taxon>
        <taxon>Harpactorinae</taxon>
        <taxon>Harpactorini</taxon>
        <taxon>Rhynocoris</taxon>
    </lineage>
</organism>
<dbReference type="FunFam" id="1.25.10.10:FF:000063">
    <property type="entry name" value="Putative cytoskeleton-associated protein 5"/>
    <property type="match status" value="1"/>
</dbReference>
<dbReference type="GO" id="GO:0030951">
    <property type="term" value="P:establishment or maintenance of microtubule cytoskeleton polarity"/>
    <property type="evidence" value="ECO:0007669"/>
    <property type="project" value="InterPro"/>
</dbReference>
<keyword evidence="4" id="KW-0677">Repeat</keyword>
<feature type="domain" description="TOG" evidence="11">
    <location>
        <begin position="1094"/>
        <end position="1334"/>
    </location>
</feature>
<evidence type="ECO:0000256" key="1">
    <source>
        <dbReference type="ARBA" id="ARBA00004300"/>
    </source>
</evidence>
<feature type="compositionally biased region" description="Polar residues" evidence="10">
    <location>
        <begin position="1416"/>
        <end position="1425"/>
    </location>
</feature>
<dbReference type="Pfam" id="PF12348">
    <property type="entry name" value="CLASP_N"/>
    <property type="match status" value="1"/>
</dbReference>
<dbReference type="GO" id="GO:0061863">
    <property type="term" value="F:microtubule plus end polymerase"/>
    <property type="evidence" value="ECO:0007669"/>
    <property type="project" value="InterPro"/>
</dbReference>
<feature type="domain" description="TOG" evidence="11">
    <location>
        <begin position="1"/>
        <end position="225"/>
    </location>
</feature>
<keyword evidence="6" id="KW-0206">Cytoskeleton</keyword>